<evidence type="ECO:0000259" key="3">
    <source>
        <dbReference type="PROSITE" id="PS51201"/>
    </source>
</evidence>
<evidence type="ECO:0000313" key="4">
    <source>
        <dbReference type="EMBL" id="MBS6940192.1"/>
    </source>
</evidence>
<dbReference type="PRINTS" id="PR00335">
    <property type="entry name" value="KUPTAKETRKA"/>
</dbReference>
<dbReference type="PANTHER" id="PTHR43833">
    <property type="entry name" value="POTASSIUM CHANNEL PROTEIN 2-RELATED-RELATED"/>
    <property type="match status" value="1"/>
</dbReference>
<dbReference type="GO" id="GO:0015079">
    <property type="term" value="F:potassium ion transmembrane transporter activity"/>
    <property type="evidence" value="ECO:0007669"/>
    <property type="project" value="InterPro"/>
</dbReference>
<dbReference type="InterPro" id="IPR006036">
    <property type="entry name" value="K_uptake_TrkA"/>
</dbReference>
<gene>
    <name evidence="4" type="ORF">KH142_01670</name>
</gene>
<dbReference type="Proteomes" id="UP000727506">
    <property type="component" value="Unassembled WGS sequence"/>
</dbReference>
<evidence type="ECO:0000313" key="5">
    <source>
        <dbReference type="Proteomes" id="UP000727506"/>
    </source>
</evidence>
<keyword evidence="1" id="KW-0406">Ion transport</keyword>
<dbReference type="PANTHER" id="PTHR43833:SF8">
    <property type="entry name" value="TRK SYSTEM POTASSIUM UPTAKE PROTEIN TRKA"/>
    <property type="match status" value="1"/>
</dbReference>
<keyword evidence="1" id="KW-0633">Potassium transport</keyword>
<sequence length="221" mass="24248">MANIIIVGCGRVGSQLATLLSQNDGNVCVVDRNAEAFSNLDRNFNGTTLQGLGFDEDVLIRAGVEEADVVAAVTQSDNSNLMVVEVARRIFHVPHVIARLYNPARERAYMQLGLDYVCGTSLVAEEVFSKILSGHGSHLDTFGDFEILRFSLDLSSTDRSQVKVSELERNHGIRIVVFERRDGSASSIPTRDSVLYHGDSVLACVRHDLLGAFSKYMQMGL</sequence>
<dbReference type="GO" id="GO:0005886">
    <property type="term" value="C:plasma membrane"/>
    <property type="evidence" value="ECO:0007669"/>
    <property type="project" value="InterPro"/>
</dbReference>
<protein>
    <submittedName>
        <fullName evidence="4">TrkA family potassium uptake protein</fullName>
    </submittedName>
</protein>
<keyword evidence="1" id="KW-0813">Transport</keyword>
<evidence type="ECO:0000256" key="2">
    <source>
        <dbReference type="ARBA" id="ARBA00022958"/>
    </source>
</evidence>
<reference evidence="4" key="1">
    <citation type="submission" date="2021-02" db="EMBL/GenBank/DDBJ databases">
        <title>Infant gut strain persistence is associated with maternal origin, phylogeny, and functional potential including surface adhesion and iron acquisition.</title>
        <authorList>
            <person name="Lou Y.C."/>
        </authorList>
    </citation>
    <scope>NUCLEOTIDE SEQUENCE</scope>
    <source>
        <strain evidence="4">L2_039_000G1_dasL2_039_000G1_concoct_11</strain>
    </source>
</reference>
<comment type="caution">
    <text evidence="4">The sequence shown here is derived from an EMBL/GenBank/DDBJ whole genome shotgun (WGS) entry which is preliminary data.</text>
</comment>
<dbReference type="Pfam" id="PF02254">
    <property type="entry name" value="TrkA_N"/>
    <property type="match status" value="1"/>
</dbReference>
<dbReference type="InterPro" id="IPR036291">
    <property type="entry name" value="NAD(P)-bd_dom_sf"/>
</dbReference>
<keyword evidence="2" id="KW-0630">Potassium</keyword>
<feature type="domain" description="RCK N-terminal" evidence="3">
    <location>
        <begin position="1"/>
        <end position="118"/>
    </location>
</feature>
<proteinExistence type="predicted"/>
<dbReference type="AlphaFoldDB" id="A0A943US34"/>
<organism evidence="4 5">
    <name type="scientific">Slackia piriformis</name>
    <dbReference type="NCBI Taxonomy" id="626934"/>
    <lineage>
        <taxon>Bacteria</taxon>
        <taxon>Bacillati</taxon>
        <taxon>Actinomycetota</taxon>
        <taxon>Coriobacteriia</taxon>
        <taxon>Eggerthellales</taxon>
        <taxon>Eggerthellaceae</taxon>
        <taxon>Slackia</taxon>
    </lineage>
</organism>
<accession>A0A943US34</accession>
<dbReference type="PROSITE" id="PS51201">
    <property type="entry name" value="RCK_N"/>
    <property type="match status" value="1"/>
</dbReference>
<dbReference type="InterPro" id="IPR050721">
    <property type="entry name" value="Trk_Ktr_HKT_K-transport"/>
</dbReference>
<name>A0A943US34_9ACTN</name>
<dbReference type="InterPro" id="IPR003148">
    <property type="entry name" value="RCK_N"/>
</dbReference>
<dbReference type="Gene3D" id="3.40.50.720">
    <property type="entry name" value="NAD(P)-binding Rossmann-like Domain"/>
    <property type="match status" value="1"/>
</dbReference>
<dbReference type="EMBL" id="JAGZSV010000015">
    <property type="protein sequence ID" value="MBS6940192.1"/>
    <property type="molecule type" value="Genomic_DNA"/>
</dbReference>
<dbReference type="SUPFAM" id="SSF51735">
    <property type="entry name" value="NAD(P)-binding Rossmann-fold domains"/>
    <property type="match status" value="1"/>
</dbReference>
<evidence type="ECO:0000256" key="1">
    <source>
        <dbReference type="ARBA" id="ARBA00022538"/>
    </source>
</evidence>